<evidence type="ECO:0000256" key="16">
    <source>
        <dbReference type="RuleBase" id="RU000579"/>
    </source>
</evidence>
<comment type="cofactor">
    <cofactor evidence="1">
        <name>a metal cation</name>
        <dbReference type="ChEBI" id="CHEBI:25213"/>
    </cofactor>
</comment>
<dbReference type="EMBL" id="JARXVH010000014">
    <property type="protein sequence ID" value="MDH6219902.1"/>
    <property type="molecule type" value="Genomic_DNA"/>
</dbReference>
<comment type="pathway">
    <text evidence="3 16">Amino-acid biosynthesis; L-methionine biosynthesis via de novo pathway; L-homoserine from L-aspartate: step 3/3.</text>
</comment>
<comment type="caution">
    <text evidence="19">The sequence shown here is derived from an EMBL/GenBank/DDBJ whole genome shotgun (WGS) entry which is preliminary data.</text>
</comment>
<keyword evidence="7 16" id="KW-0028">Amino-acid biosynthesis</keyword>
<accession>A0ABT6LUB7</accession>
<evidence type="ECO:0000256" key="3">
    <source>
        <dbReference type="ARBA" id="ARBA00005062"/>
    </source>
</evidence>
<evidence type="ECO:0000313" key="19">
    <source>
        <dbReference type="EMBL" id="MDH6219902.1"/>
    </source>
</evidence>
<dbReference type="CDD" id="cd04881">
    <property type="entry name" value="ACT_HSDH-Hom"/>
    <property type="match status" value="1"/>
</dbReference>
<dbReference type="InterPro" id="IPR019811">
    <property type="entry name" value="HDH_CS"/>
</dbReference>
<evidence type="ECO:0000256" key="7">
    <source>
        <dbReference type="ARBA" id="ARBA00022605"/>
    </source>
</evidence>
<proteinExistence type="inferred from homology"/>
<dbReference type="InterPro" id="IPR036291">
    <property type="entry name" value="NAD(P)-bd_dom_sf"/>
</dbReference>
<dbReference type="InterPro" id="IPR002912">
    <property type="entry name" value="ACT_dom"/>
</dbReference>
<name>A0ABT6LUB7_9ACTN</name>
<dbReference type="SUPFAM" id="SSF51735">
    <property type="entry name" value="NAD(P)-binding Rossmann-fold domains"/>
    <property type="match status" value="1"/>
</dbReference>
<dbReference type="Pfam" id="PF00742">
    <property type="entry name" value="Homoserine_dh"/>
    <property type="match status" value="1"/>
</dbReference>
<organism evidence="19 20">
    <name type="scientific">Streptomyces pseudovenezuelae</name>
    <dbReference type="NCBI Taxonomy" id="67350"/>
    <lineage>
        <taxon>Bacteria</taxon>
        <taxon>Bacillati</taxon>
        <taxon>Actinomycetota</taxon>
        <taxon>Actinomycetes</taxon>
        <taxon>Kitasatosporales</taxon>
        <taxon>Streptomycetaceae</taxon>
        <taxon>Streptomyces</taxon>
        <taxon>Streptomyces aurantiacus group</taxon>
    </lineage>
</organism>
<evidence type="ECO:0000256" key="4">
    <source>
        <dbReference type="ARBA" id="ARBA00006753"/>
    </source>
</evidence>
<dbReference type="PANTHER" id="PTHR43331">
    <property type="entry name" value="HOMOSERINE DEHYDROGENASE"/>
    <property type="match status" value="1"/>
</dbReference>
<evidence type="ECO:0000256" key="1">
    <source>
        <dbReference type="ARBA" id="ARBA00001920"/>
    </source>
</evidence>
<dbReference type="InterPro" id="IPR001342">
    <property type="entry name" value="HDH_cat"/>
</dbReference>
<dbReference type="Gene3D" id="3.30.360.10">
    <property type="entry name" value="Dihydrodipicolinate Reductase, domain 2"/>
    <property type="match status" value="1"/>
</dbReference>
<keyword evidence="9 16" id="KW-0521">NADP</keyword>
<evidence type="ECO:0000256" key="14">
    <source>
        <dbReference type="ARBA" id="ARBA00048841"/>
    </source>
</evidence>
<dbReference type="InterPro" id="IPR005106">
    <property type="entry name" value="Asp/hSer_DH_NAD-bd"/>
</dbReference>
<dbReference type="EC" id="1.1.1.3" evidence="5 16"/>
<comment type="catalytic activity">
    <reaction evidence="15">
        <text>L-homoserine + NAD(+) = L-aspartate 4-semialdehyde + NADH + H(+)</text>
        <dbReference type="Rhea" id="RHEA:15757"/>
        <dbReference type="ChEBI" id="CHEBI:15378"/>
        <dbReference type="ChEBI" id="CHEBI:57476"/>
        <dbReference type="ChEBI" id="CHEBI:57540"/>
        <dbReference type="ChEBI" id="CHEBI:57945"/>
        <dbReference type="ChEBI" id="CHEBI:537519"/>
        <dbReference type="EC" id="1.1.1.3"/>
    </reaction>
    <physiologicalReaction direction="right-to-left" evidence="15">
        <dbReference type="Rhea" id="RHEA:15759"/>
    </physiologicalReaction>
</comment>
<dbReference type="Pfam" id="PF03447">
    <property type="entry name" value="NAD_binding_3"/>
    <property type="match status" value="1"/>
</dbReference>
<dbReference type="PROSITE" id="PS01042">
    <property type="entry name" value="HOMOSER_DHGENASE"/>
    <property type="match status" value="1"/>
</dbReference>
<dbReference type="Pfam" id="PF01842">
    <property type="entry name" value="ACT"/>
    <property type="match status" value="1"/>
</dbReference>
<dbReference type="PANTHER" id="PTHR43331:SF1">
    <property type="entry name" value="HOMOSERINE DEHYDROGENASE"/>
    <property type="match status" value="1"/>
</dbReference>
<evidence type="ECO:0000256" key="15">
    <source>
        <dbReference type="ARBA" id="ARBA00049031"/>
    </source>
</evidence>
<keyword evidence="12 16" id="KW-0486">Methionine biosynthesis</keyword>
<evidence type="ECO:0000256" key="8">
    <source>
        <dbReference type="ARBA" id="ARBA00022697"/>
    </source>
</evidence>
<keyword evidence="10 16" id="KW-0560">Oxidoreductase</keyword>
<keyword evidence="20" id="KW-1185">Reference proteome</keyword>
<dbReference type="InterPro" id="IPR045865">
    <property type="entry name" value="ACT-like_dom_sf"/>
</dbReference>
<evidence type="ECO:0000256" key="9">
    <source>
        <dbReference type="ARBA" id="ARBA00022857"/>
    </source>
</evidence>
<dbReference type="GO" id="GO:0004412">
    <property type="term" value="F:homoserine dehydrogenase activity"/>
    <property type="evidence" value="ECO:0007669"/>
    <property type="project" value="UniProtKB-EC"/>
</dbReference>
<evidence type="ECO:0000256" key="13">
    <source>
        <dbReference type="ARBA" id="ARBA00044930"/>
    </source>
</evidence>
<evidence type="ECO:0000313" key="20">
    <source>
        <dbReference type="Proteomes" id="UP001160499"/>
    </source>
</evidence>
<evidence type="ECO:0000256" key="6">
    <source>
        <dbReference type="ARBA" id="ARBA00013376"/>
    </source>
</evidence>
<keyword evidence="8 16" id="KW-0791">Threonine biosynthesis</keyword>
<keyword evidence="11" id="KW-0915">Sodium</keyword>
<evidence type="ECO:0000256" key="2">
    <source>
        <dbReference type="ARBA" id="ARBA00005056"/>
    </source>
</evidence>
<evidence type="ECO:0000256" key="11">
    <source>
        <dbReference type="ARBA" id="ARBA00023053"/>
    </source>
</evidence>
<evidence type="ECO:0000256" key="12">
    <source>
        <dbReference type="ARBA" id="ARBA00023167"/>
    </source>
</evidence>
<evidence type="ECO:0000259" key="18">
    <source>
        <dbReference type="PROSITE" id="PS51671"/>
    </source>
</evidence>
<evidence type="ECO:0000256" key="5">
    <source>
        <dbReference type="ARBA" id="ARBA00013213"/>
    </source>
</evidence>
<dbReference type="SUPFAM" id="SSF55347">
    <property type="entry name" value="Glyceraldehyde-3-phosphate dehydrogenase-like, C-terminal domain"/>
    <property type="match status" value="1"/>
</dbReference>
<evidence type="ECO:0000256" key="10">
    <source>
        <dbReference type="ARBA" id="ARBA00023002"/>
    </source>
</evidence>
<dbReference type="SUPFAM" id="SSF55021">
    <property type="entry name" value="ACT-like"/>
    <property type="match status" value="1"/>
</dbReference>
<comment type="function">
    <text evidence="13">Catalyzes the conversion of L-aspartate-beta-semialdehyde (L-Asa) to L-homoserine (L-Hse), the third step in the biosynthesis of threonine and methionine from aspartate.</text>
</comment>
<gene>
    <name evidence="19" type="ORF">M2283_007241</name>
</gene>
<dbReference type="PROSITE" id="PS51671">
    <property type="entry name" value="ACT"/>
    <property type="match status" value="1"/>
</dbReference>
<comment type="similarity">
    <text evidence="4 17">Belongs to the homoserine dehydrogenase family.</text>
</comment>
<protein>
    <recommendedName>
        <fullName evidence="6 16">Homoserine dehydrogenase</fullName>
        <ecNumber evidence="5 16">1.1.1.3</ecNumber>
    </recommendedName>
</protein>
<dbReference type="InterPro" id="IPR016204">
    <property type="entry name" value="HDH"/>
</dbReference>
<comment type="catalytic activity">
    <reaction evidence="14">
        <text>L-homoserine + NADP(+) = L-aspartate 4-semialdehyde + NADPH + H(+)</text>
        <dbReference type="Rhea" id="RHEA:15761"/>
        <dbReference type="ChEBI" id="CHEBI:15378"/>
        <dbReference type="ChEBI" id="CHEBI:57476"/>
        <dbReference type="ChEBI" id="CHEBI:57783"/>
        <dbReference type="ChEBI" id="CHEBI:58349"/>
        <dbReference type="ChEBI" id="CHEBI:537519"/>
        <dbReference type="EC" id="1.1.1.3"/>
    </reaction>
    <physiologicalReaction direction="right-to-left" evidence="14">
        <dbReference type="Rhea" id="RHEA:15763"/>
    </physiologicalReaction>
</comment>
<dbReference type="Gene3D" id="3.40.50.720">
    <property type="entry name" value="NAD(P)-binding Rossmann-like Domain"/>
    <property type="match status" value="1"/>
</dbReference>
<evidence type="ECO:0000256" key="17">
    <source>
        <dbReference type="RuleBase" id="RU004171"/>
    </source>
</evidence>
<reference evidence="19 20" key="1">
    <citation type="submission" date="2023-04" db="EMBL/GenBank/DDBJ databases">
        <title>Forest soil microbial communities from Buena Vista Peninsula, Colon Province, Panama.</title>
        <authorList>
            <person name="Bouskill N."/>
        </authorList>
    </citation>
    <scope>NUCLEOTIDE SEQUENCE [LARGE SCALE GENOMIC DNA]</scope>
    <source>
        <strain evidence="19 20">GGS1</strain>
    </source>
</reference>
<dbReference type="Gene3D" id="3.30.70.260">
    <property type="match status" value="1"/>
</dbReference>
<dbReference type="Proteomes" id="UP001160499">
    <property type="component" value="Unassembled WGS sequence"/>
</dbReference>
<feature type="domain" description="ACT" evidence="18">
    <location>
        <begin position="353"/>
        <end position="429"/>
    </location>
</feature>
<dbReference type="PIRSF" id="PIRSF000098">
    <property type="entry name" value="Homoser_dehydrog"/>
    <property type="match status" value="1"/>
</dbReference>
<comment type="pathway">
    <text evidence="2 16">Amino-acid biosynthesis; L-threonine biosynthesis; L-threonine from L-aspartate: step 3/5.</text>
</comment>
<sequence>MMRTRPLKVALLGCGVVGSEVARIMTTHADDLAQRIGAPLELAGVAVRRPSKVRDGIDPSLVTTDATALVKRGDIDVVVEVIGGIEPARSLITTAFEHGASVVSANKALLAQDGAALHAVAEEHGRDLYYEAAVAGAIPLIRPLRESLAGDKVNRVLGIVNGTTNFILDKMDSTGAGYQEALDEATALGYAEADPTADVEGFDAAAKAAILAGIAFHTRVRLDDVYREGMAEVTSADFASAKNMGCTIKLLAICERAQDGGSVTARVHPAMIPLSHPLASVRGAYNAVFVESDAAGQLMFYGPGAGGSPTASAVLGDLVAVCRNRLNGTTGPGESAYAALTVSPMGDVVTRYHISLDVADKPGVLAQVATVFAEHGVSIDTVRQHGRQDGDGEASLVVVTHRASDASLTGTVEALRKLDTVRGVASIMRVEGE</sequence>
<dbReference type="NCBIfam" id="NF004976">
    <property type="entry name" value="PRK06349.1"/>
    <property type="match status" value="1"/>
</dbReference>